<keyword evidence="5 7" id="KW-1133">Transmembrane helix</keyword>
<evidence type="ECO:0000256" key="7">
    <source>
        <dbReference type="SAM" id="Phobius"/>
    </source>
</evidence>
<evidence type="ECO:0000256" key="2">
    <source>
        <dbReference type="ARBA" id="ARBA00022448"/>
    </source>
</evidence>
<evidence type="ECO:0000256" key="4">
    <source>
        <dbReference type="ARBA" id="ARBA00022692"/>
    </source>
</evidence>
<keyword evidence="3" id="KW-1003">Cell membrane</keyword>
<dbReference type="EMBL" id="SODA01000030">
    <property type="protein sequence ID" value="TDV99716.1"/>
    <property type="molecule type" value="Genomic_DNA"/>
</dbReference>
<keyword evidence="4 7" id="KW-0812">Transmembrane</keyword>
<dbReference type="InterPro" id="IPR011701">
    <property type="entry name" value="MFS"/>
</dbReference>
<feature type="transmembrane region" description="Helical" evidence="7">
    <location>
        <begin position="25"/>
        <end position="51"/>
    </location>
</feature>
<dbReference type="Proteomes" id="UP000294697">
    <property type="component" value="Unassembled WGS sequence"/>
</dbReference>
<accession>A0A4R7YPU3</accession>
<name>A0A4R7YPU3_9FIRM</name>
<dbReference type="PANTHER" id="PTHR43266">
    <property type="entry name" value="MACROLIDE-EFFLUX PROTEIN"/>
    <property type="match status" value="1"/>
</dbReference>
<organism evidence="8 9">
    <name type="scientific">Halanaerobium saccharolyticum</name>
    <dbReference type="NCBI Taxonomy" id="43595"/>
    <lineage>
        <taxon>Bacteria</taxon>
        <taxon>Bacillati</taxon>
        <taxon>Bacillota</taxon>
        <taxon>Clostridia</taxon>
        <taxon>Halanaerobiales</taxon>
        <taxon>Halanaerobiaceae</taxon>
        <taxon>Halanaerobium</taxon>
    </lineage>
</organism>
<dbReference type="Gene3D" id="1.20.1250.20">
    <property type="entry name" value="MFS general substrate transporter like domains"/>
    <property type="match status" value="1"/>
</dbReference>
<keyword evidence="2" id="KW-0813">Transport</keyword>
<dbReference type="GO" id="GO:0005886">
    <property type="term" value="C:plasma membrane"/>
    <property type="evidence" value="ECO:0007669"/>
    <property type="project" value="UniProtKB-SubCell"/>
</dbReference>
<feature type="transmembrane region" description="Helical" evidence="7">
    <location>
        <begin position="158"/>
        <end position="179"/>
    </location>
</feature>
<dbReference type="SUPFAM" id="SSF103473">
    <property type="entry name" value="MFS general substrate transporter"/>
    <property type="match status" value="1"/>
</dbReference>
<proteinExistence type="predicted"/>
<comment type="subcellular location">
    <subcellularLocation>
        <location evidence="1">Cell membrane</location>
        <topology evidence="1">Multi-pass membrane protein</topology>
    </subcellularLocation>
</comment>
<evidence type="ECO:0000256" key="6">
    <source>
        <dbReference type="ARBA" id="ARBA00023136"/>
    </source>
</evidence>
<dbReference type="GO" id="GO:0022857">
    <property type="term" value="F:transmembrane transporter activity"/>
    <property type="evidence" value="ECO:0007669"/>
    <property type="project" value="InterPro"/>
</dbReference>
<feature type="transmembrane region" description="Helical" evidence="7">
    <location>
        <begin position="405"/>
        <end position="423"/>
    </location>
</feature>
<comment type="caution">
    <text evidence="8">The sequence shown here is derived from an EMBL/GenBank/DDBJ whole genome shotgun (WGS) entry which is preliminary data.</text>
</comment>
<feature type="transmembrane region" description="Helical" evidence="7">
    <location>
        <begin position="307"/>
        <end position="328"/>
    </location>
</feature>
<dbReference type="AlphaFoldDB" id="A0A4R7YPU3"/>
<dbReference type="InterPro" id="IPR036259">
    <property type="entry name" value="MFS_trans_sf"/>
</dbReference>
<dbReference type="Pfam" id="PF07690">
    <property type="entry name" value="MFS_1"/>
    <property type="match status" value="1"/>
</dbReference>
<dbReference type="PANTHER" id="PTHR43266:SF9">
    <property type="entry name" value="PERMEASE, MAJOR FACILITATOR SUPERFAMILY-RELATED"/>
    <property type="match status" value="1"/>
</dbReference>
<feature type="transmembrane region" description="Helical" evidence="7">
    <location>
        <begin position="89"/>
        <end position="109"/>
    </location>
</feature>
<feature type="transmembrane region" description="Helical" evidence="7">
    <location>
        <begin position="185"/>
        <end position="202"/>
    </location>
</feature>
<protein>
    <submittedName>
        <fullName evidence="8">MFS transporter</fullName>
    </submittedName>
</protein>
<dbReference type="OrthoDB" id="9775268at2"/>
<gene>
    <name evidence="8" type="ORF">C8C77_13033</name>
</gene>
<evidence type="ECO:0000313" key="9">
    <source>
        <dbReference type="Proteomes" id="UP000294697"/>
    </source>
</evidence>
<evidence type="ECO:0000256" key="1">
    <source>
        <dbReference type="ARBA" id="ARBA00004651"/>
    </source>
</evidence>
<sequence>MLNYQDNRIENSQEVKSDKRENLNLMLFLSGKTISLFGSAIYAFVIGLYLLRTTSSALSFALNLVLYTLPVVLFNPIAGVIADKFNKKILVVGSDLINGIFLSLIYFIITNYSFNIYILYFSTFIMTTLTVFFDIALESAKPSLVRESGLVKINSQARVIESLSHILGPLMGGIIYGFINLKGFILINAISFLISALIEYFIDYQYNQQLEEETGNEKNLDTFIFKLKEGFYYIFRSSNLKSLVYIFIALNFFFNFTLIVPLPYLLNTIWKIDPNKYGIIQAAFPVGMIFGALLTEKIMGKISYNILIKNLAFISAVGVTAFALPIIVFQNVPTSNFILVYYSFLMFMSGISVAWIDVPANVIIQKIVPQSILGRVLSVKMSIIKIVVPIALLISSAVIKLVPVSYTFIIGSVIFLGFNLIFFNSTVGQKFIQQNIDSEISEL</sequence>
<evidence type="ECO:0000256" key="5">
    <source>
        <dbReference type="ARBA" id="ARBA00022989"/>
    </source>
</evidence>
<evidence type="ECO:0000256" key="3">
    <source>
        <dbReference type="ARBA" id="ARBA00022475"/>
    </source>
</evidence>
<dbReference type="CDD" id="cd06173">
    <property type="entry name" value="MFS_MefA_like"/>
    <property type="match status" value="1"/>
</dbReference>
<evidence type="ECO:0000313" key="8">
    <source>
        <dbReference type="EMBL" id="TDV99716.1"/>
    </source>
</evidence>
<keyword evidence="6 7" id="KW-0472">Membrane</keyword>
<feature type="transmembrane region" description="Helical" evidence="7">
    <location>
        <begin position="243"/>
        <end position="266"/>
    </location>
</feature>
<feature type="transmembrane region" description="Helical" evidence="7">
    <location>
        <begin position="278"/>
        <end position="295"/>
    </location>
</feature>
<feature type="transmembrane region" description="Helical" evidence="7">
    <location>
        <begin position="115"/>
        <end position="137"/>
    </location>
</feature>
<feature type="transmembrane region" description="Helical" evidence="7">
    <location>
        <begin position="340"/>
        <end position="364"/>
    </location>
</feature>
<feature type="transmembrane region" description="Helical" evidence="7">
    <location>
        <begin position="376"/>
        <end position="399"/>
    </location>
</feature>
<feature type="transmembrane region" description="Helical" evidence="7">
    <location>
        <begin position="57"/>
        <end position="77"/>
    </location>
</feature>
<reference evidence="8 9" key="1">
    <citation type="submission" date="2019-03" db="EMBL/GenBank/DDBJ databases">
        <title>Subsurface microbial communities from deep shales in Ohio and West Virginia, USA.</title>
        <authorList>
            <person name="Wrighton K."/>
        </authorList>
    </citation>
    <scope>NUCLEOTIDE SEQUENCE [LARGE SCALE GENOMIC DNA]</scope>
    <source>
        <strain evidence="8 9">MSL9.2</strain>
    </source>
</reference>
<dbReference type="RefSeq" id="WP_111573190.1">
    <property type="nucleotide sequence ID" value="NZ_QLME01000027.1"/>
</dbReference>